<dbReference type="PROSITE" id="PS51257">
    <property type="entry name" value="PROKAR_LIPOPROTEIN"/>
    <property type="match status" value="1"/>
</dbReference>
<dbReference type="EMBL" id="LGGX01000008">
    <property type="protein sequence ID" value="KUK87076.1"/>
    <property type="molecule type" value="Genomic_DNA"/>
</dbReference>
<sequence length="100" mass="11782">MKKRMFLIILILTVFLILFLSCENKKEVVETTEKVLELPDKTKVISDLSKLRNQIATFYINNGRYPNDLKELNIDLFNPVEDFIYNKNNGNVKNKNYPQL</sequence>
<comment type="caution">
    <text evidence="1">The sequence shown here is derived from an EMBL/GenBank/DDBJ whole genome shotgun (WGS) entry which is preliminary data.</text>
</comment>
<protein>
    <recommendedName>
        <fullName evidence="3">Type II secretion system protein GspG C-terminal domain-containing protein</fullName>
    </recommendedName>
</protein>
<evidence type="ECO:0000313" key="2">
    <source>
        <dbReference type="Proteomes" id="UP000053467"/>
    </source>
</evidence>
<dbReference type="AlphaFoldDB" id="A0A101I1I4"/>
<proteinExistence type="predicted"/>
<evidence type="ECO:0008006" key="3">
    <source>
        <dbReference type="Google" id="ProtNLM"/>
    </source>
</evidence>
<accession>A0A101I1I4</accession>
<reference evidence="2" key="1">
    <citation type="journal article" date="2015" name="MBio">
        <title>Genome-Resolved Metagenomic Analysis Reveals Roles for Candidate Phyla and Other Microbial Community Members in Biogeochemical Transformations in Oil Reservoirs.</title>
        <authorList>
            <person name="Hu P."/>
            <person name="Tom L."/>
            <person name="Singh A."/>
            <person name="Thomas B.C."/>
            <person name="Baker B.J."/>
            <person name="Piceno Y.M."/>
            <person name="Andersen G.L."/>
            <person name="Banfield J.F."/>
        </authorList>
    </citation>
    <scope>NUCLEOTIDE SEQUENCE [LARGE SCALE GENOMIC DNA]</scope>
</reference>
<evidence type="ECO:0000313" key="1">
    <source>
        <dbReference type="EMBL" id="KUK87076.1"/>
    </source>
</evidence>
<dbReference type="Proteomes" id="UP000053467">
    <property type="component" value="Unassembled WGS sequence"/>
</dbReference>
<gene>
    <name evidence="1" type="ORF">XE03_1026</name>
</gene>
<organism evidence="1 2">
    <name type="scientific">candidate division TA06 bacterium 34_109</name>
    <dbReference type="NCBI Taxonomy" id="1635277"/>
    <lineage>
        <taxon>Bacteria</taxon>
        <taxon>Bacteria division TA06</taxon>
    </lineage>
</organism>
<name>A0A101I1I4_UNCT6</name>